<evidence type="ECO:0000313" key="5">
    <source>
        <dbReference type="Proteomes" id="UP000056466"/>
    </source>
</evidence>
<dbReference type="Proteomes" id="UP000056466">
    <property type="component" value="Chromosome"/>
</dbReference>
<gene>
    <name evidence="4" type="ORF">AB162_512</name>
</gene>
<feature type="domain" description="Outer membrane protein assembly factor BamE" evidence="3">
    <location>
        <begin position="1"/>
        <end position="40"/>
    </location>
</feature>
<protein>
    <recommendedName>
        <fullName evidence="3">Outer membrane protein assembly factor BamE domain-containing protein</fullName>
    </recommendedName>
</protein>
<dbReference type="AlphaFoldDB" id="A0A0K2BLN4"/>
<dbReference type="KEGG" id="bcig:AB162_512"/>
<evidence type="ECO:0000259" key="3">
    <source>
        <dbReference type="Pfam" id="PF04355"/>
    </source>
</evidence>
<keyword evidence="5" id="KW-1185">Reference proteome</keyword>
<dbReference type="InterPro" id="IPR037873">
    <property type="entry name" value="BamE-like"/>
</dbReference>
<keyword evidence="1" id="KW-0732">Signal</keyword>
<organism evidence="4 5">
    <name type="scientific">Candidatus Palibaumannia cicadellinicola</name>
    <dbReference type="NCBI Taxonomy" id="186490"/>
    <lineage>
        <taxon>Bacteria</taxon>
        <taxon>Pseudomonadati</taxon>
        <taxon>Pseudomonadota</taxon>
        <taxon>Gammaproteobacteria</taxon>
        <taxon>Candidatus Palibaumannia</taxon>
    </lineage>
</organism>
<dbReference type="EMBL" id="CP011787">
    <property type="protein sequence ID" value="AKZ66094.1"/>
    <property type="molecule type" value="Genomic_DNA"/>
</dbReference>
<dbReference type="Gene3D" id="3.30.1450.10">
    <property type="match status" value="1"/>
</dbReference>
<reference evidence="4 5" key="1">
    <citation type="submission" date="2015-06" db="EMBL/GenBank/DDBJ databases">
        <title>Lineage-specific patterns of genome deterioration in obligate symbionts.</title>
        <authorList>
            <person name="Bennett G.M."/>
            <person name="McCutcheon J.P."/>
            <person name="McDonald B.R."/>
            <person name="Moran N.A."/>
        </authorList>
    </citation>
    <scope>NUCLEOTIDE SEQUENCE [LARGE SCALE GENOMIC DNA]</scope>
    <source>
        <strain evidence="4 5">B-GSS</strain>
    </source>
</reference>
<keyword evidence="2" id="KW-0472">Membrane</keyword>
<evidence type="ECO:0000256" key="2">
    <source>
        <dbReference type="ARBA" id="ARBA00023136"/>
    </source>
</evidence>
<proteinExistence type="predicted"/>
<name>A0A0K2BLN4_9GAMM</name>
<dbReference type="Pfam" id="PF04355">
    <property type="entry name" value="BamE"/>
    <property type="match status" value="1"/>
</dbReference>
<accession>A0A0K2BLN4</accession>
<evidence type="ECO:0000313" key="4">
    <source>
        <dbReference type="EMBL" id="AKZ66094.1"/>
    </source>
</evidence>
<sequence>MLTDQFGYNTWYYILRQEHRYESIYQKKLILTFNKNDILIKITI</sequence>
<dbReference type="GO" id="GO:0019867">
    <property type="term" value="C:outer membrane"/>
    <property type="evidence" value="ECO:0007669"/>
    <property type="project" value="InterPro"/>
</dbReference>
<dbReference type="InterPro" id="IPR007450">
    <property type="entry name" value="BamE_dom"/>
</dbReference>
<evidence type="ECO:0000256" key="1">
    <source>
        <dbReference type="ARBA" id="ARBA00022729"/>
    </source>
</evidence>